<dbReference type="EMBL" id="CP042469">
    <property type="protein sequence ID" value="QOX61887.1"/>
    <property type="molecule type" value="Genomic_DNA"/>
</dbReference>
<name>A0ACD1A670_9FIRM</name>
<gene>
    <name evidence="1" type="ORF">FRZ06_00210</name>
</gene>
<evidence type="ECO:0000313" key="2">
    <source>
        <dbReference type="Proteomes" id="UP000594014"/>
    </source>
</evidence>
<reference evidence="1" key="1">
    <citation type="submission" date="2019-08" db="EMBL/GenBank/DDBJ databases">
        <title>Genome sequence of Clostridiales bacterium MT110.</title>
        <authorList>
            <person name="Cao J."/>
        </authorList>
    </citation>
    <scope>NUCLEOTIDE SEQUENCE</scope>
    <source>
        <strain evidence="1">MT110</strain>
    </source>
</reference>
<evidence type="ECO:0000313" key="1">
    <source>
        <dbReference type="EMBL" id="QOX61887.1"/>
    </source>
</evidence>
<sequence>MDIDDRQSISKVEDAALTPYLRKVTLFCTGGPFLDGFVLVVISSALVQLGPVLNLDSHWTGLIGAASLVGLFVGGVFFGYLTDIIGRRFMFTLDLMAFVVLSILSMFVQTPLQLVILRFLVGIAVGADYPIATALLAEFSPKKHRGFMLGILMAMWYIGAMTANIVGYLLIDIPGAWRWMLGSAAIPAIILVIGRWDTPESPRWLLSKNRTEEALKVVKRVYGPDAELEDLQQEIVETKISKLLEPGYLKRLIYVGGFWLCQIVPLFGIYTFGPQILQMFGLAEGKQALLGDILISLVFLVGVVAALKWLDRFGRRPLMIWSFAFMSLGMIMLAVFSNANPIIISLGFALYAFASGGPNIQEWVAPNELFPTEIRATAVGLGTGISRIGAATGTYMLPTWLATLGLSQTMWILAAVTFVGFLICLFLAPETKGLTLAEAGSISKN</sequence>
<keyword evidence="2" id="KW-1185">Reference proteome</keyword>
<protein>
    <submittedName>
        <fullName evidence="1">MFS transporter</fullName>
    </submittedName>
</protein>
<dbReference type="Proteomes" id="UP000594014">
    <property type="component" value="Chromosome"/>
</dbReference>
<organism evidence="1 2">
    <name type="scientific">Anoxybacterium hadale</name>
    <dbReference type="NCBI Taxonomy" id="3408580"/>
    <lineage>
        <taxon>Bacteria</taxon>
        <taxon>Bacillati</taxon>
        <taxon>Bacillota</taxon>
        <taxon>Clostridia</taxon>
        <taxon>Peptostreptococcales</taxon>
        <taxon>Anaerovoracaceae</taxon>
        <taxon>Anoxybacterium</taxon>
    </lineage>
</organism>
<accession>A0ACD1A670</accession>
<proteinExistence type="predicted"/>